<sequence>AIDVDLFGLFELLNGFSYVRWAQSMKLFIGGREKIGFLLGTEKGTAKSDPKVLRLWGCIMRDFDRLENNYLIMIASSNGKLAYHVQRVNPDFEYAQIHLLDRTHFPTLEEAYAYCLSDQSRRSPIPSETSAMVVRYAYPIPASVPSQTSHTSSPSLSPLPAASGNSRPLRKKCDYFGKDI</sequence>
<feature type="region of interest" description="Disordered" evidence="1">
    <location>
        <begin position="145"/>
        <end position="170"/>
    </location>
</feature>
<dbReference type="EMBL" id="JACGCM010000465">
    <property type="protein sequence ID" value="KAF6171660.1"/>
    <property type="molecule type" value="Genomic_DNA"/>
</dbReference>
<feature type="non-terminal residue" evidence="2">
    <location>
        <position position="1"/>
    </location>
</feature>
<reference evidence="2 3" key="1">
    <citation type="journal article" date="2020" name="IScience">
        <title>Genome Sequencing of the Endangered Kingdonia uniflora (Circaeasteraceae, Ranunculales) Reveals Potential Mechanisms of Evolutionary Specialization.</title>
        <authorList>
            <person name="Sun Y."/>
            <person name="Deng T."/>
            <person name="Zhang A."/>
            <person name="Moore M.J."/>
            <person name="Landis J.B."/>
            <person name="Lin N."/>
            <person name="Zhang H."/>
            <person name="Zhang X."/>
            <person name="Huang J."/>
            <person name="Zhang X."/>
            <person name="Sun H."/>
            <person name="Wang H."/>
        </authorList>
    </citation>
    <scope>NUCLEOTIDE SEQUENCE [LARGE SCALE GENOMIC DNA]</scope>
    <source>
        <strain evidence="2">TB1705</strain>
        <tissue evidence="2">Leaf</tissue>
    </source>
</reference>
<name>A0A7J7NX62_9MAGN</name>
<proteinExistence type="predicted"/>
<dbReference type="AlphaFoldDB" id="A0A7J7NX62"/>
<evidence type="ECO:0000313" key="3">
    <source>
        <dbReference type="Proteomes" id="UP000541444"/>
    </source>
</evidence>
<keyword evidence="3" id="KW-1185">Reference proteome</keyword>
<dbReference type="OrthoDB" id="6017153at2759"/>
<evidence type="ECO:0000256" key="1">
    <source>
        <dbReference type="SAM" id="MobiDB-lite"/>
    </source>
</evidence>
<feature type="compositionally biased region" description="Low complexity" evidence="1">
    <location>
        <begin position="145"/>
        <end position="163"/>
    </location>
</feature>
<accession>A0A7J7NX62</accession>
<gene>
    <name evidence="2" type="ORF">GIB67_042175</name>
</gene>
<dbReference type="Proteomes" id="UP000541444">
    <property type="component" value="Unassembled WGS sequence"/>
</dbReference>
<evidence type="ECO:0000313" key="2">
    <source>
        <dbReference type="EMBL" id="KAF6171660.1"/>
    </source>
</evidence>
<protein>
    <submittedName>
        <fullName evidence="2">Uncharacterized protein</fullName>
    </submittedName>
</protein>
<organism evidence="2 3">
    <name type="scientific">Kingdonia uniflora</name>
    <dbReference type="NCBI Taxonomy" id="39325"/>
    <lineage>
        <taxon>Eukaryota</taxon>
        <taxon>Viridiplantae</taxon>
        <taxon>Streptophyta</taxon>
        <taxon>Embryophyta</taxon>
        <taxon>Tracheophyta</taxon>
        <taxon>Spermatophyta</taxon>
        <taxon>Magnoliopsida</taxon>
        <taxon>Ranunculales</taxon>
        <taxon>Circaeasteraceae</taxon>
        <taxon>Kingdonia</taxon>
    </lineage>
</organism>
<comment type="caution">
    <text evidence="2">The sequence shown here is derived from an EMBL/GenBank/DDBJ whole genome shotgun (WGS) entry which is preliminary data.</text>
</comment>